<proteinExistence type="inferred from homology"/>
<keyword evidence="6" id="KW-0812">Transmembrane</keyword>
<dbReference type="InterPro" id="IPR013766">
    <property type="entry name" value="Thioredoxin_domain"/>
</dbReference>
<protein>
    <recommendedName>
        <fullName evidence="7">Thioredoxin domain-containing protein</fullName>
    </recommendedName>
</protein>
<comment type="caution">
    <text evidence="8">The sequence shown here is derived from an EMBL/GenBank/DDBJ whole genome shotgun (WGS) entry which is preliminary data.</text>
</comment>
<feature type="transmembrane region" description="Helical" evidence="6">
    <location>
        <begin position="9"/>
        <end position="29"/>
    </location>
</feature>
<evidence type="ECO:0000256" key="2">
    <source>
        <dbReference type="ARBA" id="ARBA00022729"/>
    </source>
</evidence>
<keyword evidence="2" id="KW-0732">Signal</keyword>
<name>A0A1G2TH25_9BACT</name>
<sequence length="230" mass="24698">MEQEPLNRFTIPLAIVAAGALVAGAIYFGSGAKPTTDNSQPTANANIEVPQVTNEDHYLGSKTAKLIIVEYSDTECPFCKVFHNTLKEVMNSYGTDVAWVYRQFPITQLHSKAVKEAEATECAAELGGNTAFWSYLDEIFKTTPSNNGLDPAELPKIAGGIGLDVPSFNTCLASGRYTEKVQAQIEEAVKAGARGTPYSLILDRDGNVKGVINGAEPIESVKAKLDALLK</sequence>
<evidence type="ECO:0000259" key="7">
    <source>
        <dbReference type="PROSITE" id="PS51352"/>
    </source>
</evidence>
<dbReference type="PANTHER" id="PTHR13887:SF14">
    <property type="entry name" value="DISULFIDE BOND FORMATION PROTEIN D"/>
    <property type="match status" value="1"/>
</dbReference>
<keyword evidence="6" id="KW-0472">Membrane</keyword>
<evidence type="ECO:0000313" key="8">
    <source>
        <dbReference type="EMBL" id="OHA96492.1"/>
    </source>
</evidence>
<evidence type="ECO:0000256" key="3">
    <source>
        <dbReference type="ARBA" id="ARBA00023002"/>
    </source>
</evidence>
<evidence type="ECO:0000256" key="6">
    <source>
        <dbReference type="SAM" id="Phobius"/>
    </source>
</evidence>
<dbReference type="AlphaFoldDB" id="A0A1G2TH25"/>
<comment type="similarity">
    <text evidence="1">Belongs to the thioredoxin family. DsbA subfamily.</text>
</comment>
<dbReference type="SUPFAM" id="SSF52833">
    <property type="entry name" value="Thioredoxin-like"/>
    <property type="match status" value="1"/>
</dbReference>
<feature type="domain" description="Thioredoxin" evidence="7">
    <location>
        <begin position="29"/>
        <end position="230"/>
    </location>
</feature>
<keyword evidence="6" id="KW-1133">Transmembrane helix</keyword>
<keyword evidence="5" id="KW-0676">Redox-active center</keyword>
<evidence type="ECO:0000313" key="9">
    <source>
        <dbReference type="Proteomes" id="UP000177279"/>
    </source>
</evidence>
<gene>
    <name evidence="8" type="ORF">A3D49_01275</name>
</gene>
<keyword evidence="3" id="KW-0560">Oxidoreductase</keyword>
<dbReference type="PROSITE" id="PS51352">
    <property type="entry name" value="THIOREDOXIN_2"/>
    <property type="match status" value="1"/>
</dbReference>
<dbReference type="InterPro" id="IPR036249">
    <property type="entry name" value="Thioredoxin-like_sf"/>
</dbReference>
<reference evidence="8 9" key="1">
    <citation type="journal article" date="2016" name="Nat. Commun.">
        <title>Thousands of microbial genomes shed light on interconnected biogeochemical processes in an aquifer system.</title>
        <authorList>
            <person name="Anantharaman K."/>
            <person name="Brown C.T."/>
            <person name="Hug L.A."/>
            <person name="Sharon I."/>
            <person name="Castelle C.J."/>
            <person name="Probst A.J."/>
            <person name="Thomas B.C."/>
            <person name="Singh A."/>
            <person name="Wilkins M.J."/>
            <person name="Karaoz U."/>
            <person name="Brodie E.L."/>
            <person name="Williams K.H."/>
            <person name="Hubbard S.S."/>
            <person name="Banfield J.F."/>
        </authorList>
    </citation>
    <scope>NUCLEOTIDE SEQUENCE [LARGE SCALE GENOMIC DNA]</scope>
</reference>
<dbReference type="PANTHER" id="PTHR13887">
    <property type="entry name" value="GLUTATHIONE S-TRANSFERASE KAPPA"/>
    <property type="match status" value="1"/>
</dbReference>
<dbReference type="Pfam" id="PF13462">
    <property type="entry name" value="Thioredoxin_4"/>
    <property type="match status" value="1"/>
</dbReference>
<organism evidence="8 9">
    <name type="scientific">Candidatus Zambryskibacteria bacterium RIFCSPHIGHO2_02_FULL_43_37</name>
    <dbReference type="NCBI Taxonomy" id="1802749"/>
    <lineage>
        <taxon>Bacteria</taxon>
        <taxon>Candidatus Zambryskiibacteriota</taxon>
    </lineage>
</organism>
<dbReference type="Gene3D" id="3.40.30.10">
    <property type="entry name" value="Glutaredoxin"/>
    <property type="match status" value="1"/>
</dbReference>
<dbReference type="EMBL" id="MHVS01000005">
    <property type="protein sequence ID" value="OHA96492.1"/>
    <property type="molecule type" value="Genomic_DNA"/>
</dbReference>
<accession>A0A1G2TH25</accession>
<dbReference type="GO" id="GO:0016491">
    <property type="term" value="F:oxidoreductase activity"/>
    <property type="evidence" value="ECO:0007669"/>
    <property type="project" value="UniProtKB-KW"/>
</dbReference>
<evidence type="ECO:0000256" key="5">
    <source>
        <dbReference type="ARBA" id="ARBA00023284"/>
    </source>
</evidence>
<dbReference type="Proteomes" id="UP000177279">
    <property type="component" value="Unassembled WGS sequence"/>
</dbReference>
<dbReference type="InterPro" id="IPR012336">
    <property type="entry name" value="Thioredoxin-like_fold"/>
</dbReference>
<evidence type="ECO:0000256" key="1">
    <source>
        <dbReference type="ARBA" id="ARBA00005791"/>
    </source>
</evidence>
<evidence type="ECO:0000256" key="4">
    <source>
        <dbReference type="ARBA" id="ARBA00023157"/>
    </source>
</evidence>
<keyword evidence="4" id="KW-1015">Disulfide bond</keyword>